<reference evidence="2" key="1">
    <citation type="submission" date="2018-11" db="EMBL/GenBank/DDBJ databases">
        <authorList>
            <person name="Grassa J C."/>
        </authorList>
    </citation>
    <scope>NUCLEOTIDE SEQUENCE [LARGE SCALE GENOMIC DNA]</scope>
</reference>
<sequence length="170" mass="19436">MKTALYVLVRCTFADACWRKTKMPVVAPAAMLFTSWFEERLNIWSEAESVEAAMVLWSIWNTKNDVVWNDKLPMVDEAIQNGGSTAGHGFAIPQTPKNPEIILVSLPSLRARDLETHHRRHRQCSKIPSSFFSVIAIWWSVVMVVFVVGLSPELGGRDLHKRMRLVRKKF</sequence>
<dbReference type="Gramene" id="evm.model.06.1671">
    <property type="protein sequence ID" value="cds.evm.model.06.1671"/>
    <property type="gene ID" value="evm.TU.06.1671"/>
</dbReference>
<organism evidence="2 3">
    <name type="scientific">Cannabis sativa</name>
    <name type="common">Hemp</name>
    <name type="synonym">Marijuana</name>
    <dbReference type="NCBI Taxonomy" id="3483"/>
    <lineage>
        <taxon>Eukaryota</taxon>
        <taxon>Viridiplantae</taxon>
        <taxon>Streptophyta</taxon>
        <taxon>Embryophyta</taxon>
        <taxon>Tracheophyta</taxon>
        <taxon>Spermatophyta</taxon>
        <taxon>Magnoliopsida</taxon>
        <taxon>eudicotyledons</taxon>
        <taxon>Gunneridae</taxon>
        <taxon>Pentapetalae</taxon>
        <taxon>rosids</taxon>
        <taxon>fabids</taxon>
        <taxon>Rosales</taxon>
        <taxon>Cannabaceae</taxon>
        <taxon>Cannabis</taxon>
    </lineage>
</organism>
<feature type="transmembrane region" description="Helical" evidence="1">
    <location>
        <begin position="131"/>
        <end position="154"/>
    </location>
</feature>
<dbReference type="EMBL" id="UZAU01000616">
    <property type="status" value="NOT_ANNOTATED_CDS"/>
    <property type="molecule type" value="Genomic_DNA"/>
</dbReference>
<proteinExistence type="predicted"/>
<accession>A0A803PVH4</accession>
<evidence type="ECO:0000256" key="1">
    <source>
        <dbReference type="SAM" id="Phobius"/>
    </source>
</evidence>
<dbReference type="EnsemblPlants" id="evm.model.06.1671">
    <property type="protein sequence ID" value="cds.evm.model.06.1671"/>
    <property type="gene ID" value="evm.TU.06.1671"/>
</dbReference>
<keyword evidence="1" id="KW-0472">Membrane</keyword>
<keyword evidence="3" id="KW-1185">Reference proteome</keyword>
<reference evidence="2" key="2">
    <citation type="submission" date="2021-03" db="UniProtKB">
        <authorList>
            <consortium name="EnsemblPlants"/>
        </authorList>
    </citation>
    <scope>IDENTIFICATION</scope>
</reference>
<keyword evidence="1" id="KW-0812">Transmembrane</keyword>
<protein>
    <submittedName>
        <fullName evidence="2">Uncharacterized protein</fullName>
    </submittedName>
</protein>
<evidence type="ECO:0000313" key="2">
    <source>
        <dbReference type="EnsemblPlants" id="cds.evm.model.06.1671"/>
    </source>
</evidence>
<dbReference type="AlphaFoldDB" id="A0A803PVH4"/>
<dbReference type="Proteomes" id="UP000596661">
    <property type="component" value="Chromosome 6"/>
</dbReference>
<keyword evidence="1" id="KW-1133">Transmembrane helix</keyword>
<name>A0A803PVH4_CANSA</name>
<evidence type="ECO:0000313" key="3">
    <source>
        <dbReference type="Proteomes" id="UP000596661"/>
    </source>
</evidence>